<dbReference type="AlphaFoldDB" id="A0AAV0S009"/>
<evidence type="ECO:0000313" key="1">
    <source>
        <dbReference type="EMBL" id="CAI0602790.1"/>
    </source>
</evidence>
<proteinExistence type="predicted"/>
<keyword evidence="2" id="KW-1185">Reference proteome</keyword>
<protein>
    <submittedName>
        <fullName evidence="1">Uncharacterized protein</fullName>
    </submittedName>
</protein>
<reference evidence="1" key="1">
    <citation type="submission" date="2022-08" db="EMBL/GenBank/DDBJ databases">
        <authorList>
            <person name="Gutierrez-Valencia J."/>
        </authorList>
    </citation>
    <scope>NUCLEOTIDE SEQUENCE</scope>
</reference>
<gene>
    <name evidence="1" type="ORF">LITE_LOCUS50256</name>
</gene>
<sequence>MELFRQRRVDLGEVLICMWSFLDICKTRVF</sequence>
<dbReference type="EMBL" id="CAMGYJ010000011">
    <property type="protein sequence ID" value="CAI0602790.1"/>
    <property type="molecule type" value="Genomic_DNA"/>
</dbReference>
<dbReference type="Proteomes" id="UP001154282">
    <property type="component" value="Unassembled WGS sequence"/>
</dbReference>
<accession>A0AAV0S009</accession>
<comment type="caution">
    <text evidence="1">The sequence shown here is derived from an EMBL/GenBank/DDBJ whole genome shotgun (WGS) entry which is preliminary data.</text>
</comment>
<organism evidence="1 2">
    <name type="scientific">Linum tenue</name>
    <dbReference type="NCBI Taxonomy" id="586396"/>
    <lineage>
        <taxon>Eukaryota</taxon>
        <taxon>Viridiplantae</taxon>
        <taxon>Streptophyta</taxon>
        <taxon>Embryophyta</taxon>
        <taxon>Tracheophyta</taxon>
        <taxon>Spermatophyta</taxon>
        <taxon>Magnoliopsida</taxon>
        <taxon>eudicotyledons</taxon>
        <taxon>Gunneridae</taxon>
        <taxon>Pentapetalae</taxon>
        <taxon>rosids</taxon>
        <taxon>fabids</taxon>
        <taxon>Malpighiales</taxon>
        <taxon>Linaceae</taxon>
        <taxon>Linum</taxon>
    </lineage>
</organism>
<name>A0AAV0S009_9ROSI</name>
<evidence type="ECO:0000313" key="2">
    <source>
        <dbReference type="Proteomes" id="UP001154282"/>
    </source>
</evidence>